<reference evidence="7 8" key="1">
    <citation type="submission" date="2014-05" db="EMBL/GenBank/DDBJ databases">
        <title>Draft genome sequence of a rare smut relative, Tilletiaria anomala UBC 951.</title>
        <authorList>
            <consortium name="DOE Joint Genome Institute"/>
            <person name="Toome M."/>
            <person name="Kuo A."/>
            <person name="Henrissat B."/>
            <person name="Lipzen A."/>
            <person name="Tritt A."/>
            <person name="Yoshinaga Y."/>
            <person name="Zane M."/>
            <person name="Barry K."/>
            <person name="Grigoriev I.V."/>
            <person name="Spatafora J.W."/>
            <person name="Aimea M.C."/>
        </authorList>
    </citation>
    <scope>NUCLEOTIDE SEQUENCE [LARGE SCALE GENOMIC DNA]</scope>
    <source>
        <strain evidence="7 8">UBC 951</strain>
    </source>
</reference>
<dbReference type="EMBL" id="JMSN01000002">
    <property type="protein sequence ID" value="KDN53391.1"/>
    <property type="molecule type" value="Genomic_DNA"/>
</dbReference>
<dbReference type="GO" id="GO:0000287">
    <property type="term" value="F:magnesium ion binding"/>
    <property type="evidence" value="ECO:0007669"/>
    <property type="project" value="TreeGrafter"/>
</dbReference>
<dbReference type="GeneID" id="25265789"/>
<dbReference type="GO" id="GO:0006107">
    <property type="term" value="P:oxaloacetate metabolic process"/>
    <property type="evidence" value="ECO:0007669"/>
    <property type="project" value="TreeGrafter"/>
</dbReference>
<evidence type="ECO:0000256" key="5">
    <source>
        <dbReference type="PIRSR" id="PIRSR015582-2"/>
    </source>
</evidence>
<dbReference type="Gene3D" id="3.20.20.60">
    <property type="entry name" value="Phosphoenolpyruvate-binding domains"/>
    <property type="match status" value="1"/>
</dbReference>
<dbReference type="PIRSF" id="PIRSF015582">
    <property type="entry name" value="Cit_lyase_B"/>
    <property type="match status" value="1"/>
</dbReference>
<dbReference type="Proteomes" id="UP000027361">
    <property type="component" value="Unassembled WGS sequence"/>
</dbReference>
<dbReference type="InterPro" id="IPR015813">
    <property type="entry name" value="Pyrv/PenolPyrv_kinase-like_dom"/>
</dbReference>
<sequence>MLYVPGSSEKMIKKSQESDSDCIIFDLEDSVAAHRKGAAREAVLHGLNAAPRPGPELAVRINPPSGDHSIASDDLDIILPSRQLQAIVMPKVESSDDVKMVLDKAEHLRQDYDAPLSLILSVESAASLLNMPHIIEEVRSWGKGHLAFISALLFASEDYCAATSIIRTKSRRELLFPRAHMATIAKAYGLAAIDMVCVDYKDASYLAEECRDGRELGFDGKQAIHPAQVAEIQRAFSPSEADVLRAARIKHAYEQSVKDHKGAVGMKEGDSMVMIDAPMLKQASDTLAKARIGKMKIPDVSTEA</sequence>
<dbReference type="AlphaFoldDB" id="A0A066WHX5"/>
<keyword evidence="8" id="KW-1185">Reference proteome</keyword>
<feature type="binding site" evidence="4">
    <location>
        <position position="123"/>
    </location>
    <ligand>
        <name>substrate</name>
    </ligand>
</feature>
<dbReference type="InterPro" id="IPR005000">
    <property type="entry name" value="Aldolase/citrate-lyase_domain"/>
</dbReference>
<dbReference type="PANTHER" id="PTHR32308">
    <property type="entry name" value="LYASE BETA SUBUNIT, PUTATIVE (AFU_ORTHOLOGUE AFUA_4G13030)-RELATED"/>
    <property type="match status" value="1"/>
</dbReference>
<dbReference type="RefSeq" id="XP_013246230.1">
    <property type="nucleotide sequence ID" value="XM_013390776.1"/>
</dbReference>
<dbReference type="InterPro" id="IPR040442">
    <property type="entry name" value="Pyrv_kinase-like_dom_sf"/>
</dbReference>
<name>A0A066WHX5_TILAU</name>
<dbReference type="GO" id="GO:0016829">
    <property type="term" value="F:lyase activity"/>
    <property type="evidence" value="ECO:0007669"/>
    <property type="project" value="UniProtKB-KW"/>
</dbReference>
<proteinExistence type="predicted"/>
<accession>A0A066WHX5</accession>
<dbReference type="PANTHER" id="PTHR32308:SF0">
    <property type="entry name" value="HPCH_HPAI ALDOLASE_CITRATE LYASE DOMAIN-CONTAINING PROTEIN"/>
    <property type="match status" value="1"/>
</dbReference>
<evidence type="ECO:0000313" key="7">
    <source>
        <dbReference type="EMBL" id="KDN53391.1"/>
    </source>
</evidence>
<evidence type="ECO:0000256" key="3">
    <source>
        <dbReference type="ARBA" id="ARBA00022842"/>
    </source>
</evidence>
<evidence type="ECO:0000259" key="6">
    <source>
        <dbReference type="Pfam" id="PF03328"/>
    </source>
</evidence>
<evidence type="ECO:0000256" key="4">
    <source>
        <dbReference type="PIRSR" id="PIRSR015582-1"/>
    </source>
</evidence>
<dbReference type="Pfam" id="PF03328">
    <property type="entry name" value="HpcH_HpaI"/>
    <property type="match status" value="1"/>
</dbReference>
<comment type="caution">
    <text evidence="7">The sequence shown here is derived from an EMBL/GenBank/DDBJ whole genome shotgun (WGS) entry which is preliminary data.</text>
</comment>
<feature type="domain" description="HpcH/HpaI aldolase/citrate lyase" evidence="6">
    <location>
        <begin position="1"/>
        <end position="226"/>
    </location>
</feature>
<dbReference type="SUPFAM" id="SSF51621">
    <property type="entry name" value="Phosphoenolpyruvate/pyruvate domain"/>
    <property type="match status" value="1"/>
</dbReference>
<dbReference type="STRING" id="1037660.A0A066WHX5"/>
<feature type="binding site" evidence="5">
    <location>
        <position position="158"/>
    </location>
    <ligand>
        <name>Mg(2+)</name>
        <dbReference type="ChEBI" id="CHEBI:18420"/>
    </ligand>
</feature>
<dbReference type="InParanoid" id="A0A066WHX5"/>
<comment type="cofactor">
    <cofactor evidence="1">
        <name>Mg(2+)</name>
        <dbReference type="ChEBI" id="CHEBI:18420"/>
    </cofactor>
</comment>
<dbReference type="OrthoDB" id="1773at2759"/>
<protein>
    <submittedName>
        <fullName evidence="7">Beta subunit of citrate lyase</fullName>
    </submittedName>
</protein>
<gene>
    <name evidence="7" type="ORF">K437DRAFT_265759</name>
</gene>
<keyword evidence="7" id="KW-0456">Lyase</keyword>
<dbReference type="OMA" id="AWLFCPA"/>
<dbReference type="HOGENOM" id="CLU_044864_1_1_1"/>
<evidence type="ECO:0000256" key="1">
    <source>
        <dbReference type="ARBA" id="ARBA00001946"/>
    </source>
</evidence>
<keyword evidence="3 5" id="KW-0460">Magnesium</keyword>
<evidence type="ECO:0000313" key="8">
    <source>
        <dbReference type="Proteomes" id="UP000027361"/>
    </source>
</evidence>
<evidence type="ECO:0000256" key="2">
    <source>
        <dbReference type="ARBA" id="ARBA00022723"/>
    </source>
</evidence>
<organism evidence="7 8">
    <name type="scientific">Tilletiaria anomala (strain ATCC 24038 / CBS 436.72 / UBC 951)</name>
    <dbReference type="NCBI Taxonomy" id="1037660"/>
    <lineage>
        <taxon>Eukaryota</taxon>
        <taxon>Fungi</taxon>
        <taxon>Dikarya</taxon>
        <taxon>Basidiomycota</taxon>
        <taxon>Ustilaginomycotina</taxon>
        <taxon>Exobasidiomycetes</taxon>
        <taxon>Georgefischeriales</taxon>
        <taxon>Tilletiariaceae</taxon>
        <taxon>Tilletiaria</taxon>
    </lineage>
</organism>
<dbReference type="InterPro" id="IPR011206">
    <property type="entry name" value="Citrate_lyase_beta/mcl1/mcl2"/>
</dbReference>
<feature type="binding site" evidence="4">
    <location>
        <position position="60"/>
    </location>
    <ligand>
        <name>substrate</name>
    </ligand>
</feature>
<keyword evidence="2 5" id="KW-0479">Metal-binding</keyword>
<feature type="binding site" evidence="5">
    <location>
        <position position="123"/>
    </location>
    <ligand>
        <name>Mg(2+)</name>
        <dbReference type="ChEBI" id="CHEBI:18420"/>
    </ligand>
</feature>